<dbReference type="InterPro" id="IPR020476">
    <property type="entry name" value="Nudix_hydrolase"/>
</dbReference>
<dbReference type="GO" id="GO:0005829">
    <property type="term" value="C:cytosol"/>
    <property type="evidence" value="ECO:0007669"/>
    <property type="project" value="TreeGrafter"/>
</dbReference>
<protein>
    <submittedName>
        <fullName evidence="6">GDP-mannose mannosyl hydrolase</fullName>
        <ecNumber evidence="6">3.6.1.-</ecNumber>
    </submittedName>
</protein>
<keyword evidence="7" id="KW-1185">Reference proteome</keyword>
<keyword evidence="4" id="KW-0460">Magnesium</keyword>
<dbReference type="EMBL" id="SJPJ01000002">
    <property type="protein sequence ID" value="TWT76764.1"/>
    <property type="molecule type" value="Genomic_DNA"/>
</dbReference>
<dbReference type="AlphaFoldDB" id="A0A5C5YPC7"/>
<name>A0A5C5YPC7_9BACT</name>
<dbReference type="InterPro" id="IPR000086">
    <property type="entry name" value="NUDIX_hydrolase_dom"/>
</dbReference>
<dbReference type="RefSeq" id="WP_146404503.1">
    <property type="nucleotide sequence ID" value="NZ_SJPJ01000002.1"/>
</dbReference>
<dbReference type="PANTHER" id="PTHR42904:SF12">
    <property type="entry name" value="ADP-RIBOSE PYROPHOSPHATASE-RELATED"/>
    <property type="match status" value="1"/>
</dbReference>
<dbReference type="Proteomes" id="UP000315010">
    <property type="component" value="Unassembled WGS sequence"/>
</dbReference>
<evidence type="ECO:0000313" key="7">
    <source>
        <dbReference type="Proteomes" id="UP000315010"/>
    </source>
</evidence>
<dbReference type="GO" id="GO:0046872">
    <property type="term" value="F:metal ion binding"/>
    <property type="evidence" value="ECO:0007669"/>
    <property type="project" value="UniProtKB-KW"/>
</dbReference>
<gene>
    <name evidence="6" type="primary">gmm</name>
    <name evidence="6" type="ORF">CA13_72630</name>
</gene>
<dbReference type="GO" id="GO:0035529">
    <property type="term" value="F:NADH pyrophosphatase activity"/>
    <property type="evidence" value="ECO:0007669"/>
    <property type="project" value="TreeGrafter"/>
</dbReference>
<dbReference type="CDD" id="cd04681">
    <property type="entry name" value="NUDIX_Hydrolase"/>
    <property type="match status" value="1"/>
</dbReference>
<evidence type="ECO:0000256" key="4">
    <source>
        <dbReference type="ARBA" id="ARBA00022842"/>
    </source>
</evidence>
<organism evidence="6 7">
    <name type="scientific">Novipirellula herctigrandis</name>
    <dbReference type="NCBI Taxonomy" id="2527986"/>
    <lineage>
        <taxon>Bacteria</taxon>
        <taxon>Pseudomonadati</taxon>
        <taxon>Planctomycetota</taxon>
        <taxon>Planctomycetia</taxon>
        <taxon>Pirellulales</taxon>
        <taxon>Pirellulaceae</taxon>
        <taxon>Novipirellula</taxon>
    </lineage>
</organism>
<dbReference type="EC" id="3.6.1.-" evidence="6"/>
<dbReference type="PROSITE" id="PS51462">
    <property type="entry name" value="NUDIX"/>
    <property type="match status" value="1"/>
</dbReference>
<dbReference type="Pfam" id="PF00293">
    <property type="entry name" value="NUDIX"/>
    <property type="match status" value="1"/>
</dbReference>
<accession>A0A5C5YPC7</accession>
<evidence type="ECO:0000259" key="5">
    <source>
        <dbReference type="PROSITE" id="PS51462"/>
    </source>
</evidence>
<dbReference type="InterPro" id="IPR050241">
    <property type="entry name" value="NAD-cap_RNA_hydrolase_NudC"/>
</dbReference>
<dbReference type="Gene3D" id="3.90.79.10">
    <property type="entry name" value="Nucleoside Triphosphate Pyrophosphohydrolase"/>
    <property type="match status" value="1"/>
</dbReference>
<evidence type="ECO:0000256" key="3">
    <source>
        <dbReference type="ARBA" id="ARBA00022801"/>
    </source>
</evidence>
<dbReference type="PRINTS" id="PR00502">
    <property type="entry name" value="NUDIXFAMILY"/>
</dbReference>
<dbReference type="OrthoDB" id="9786141at2"/>
<dbReference type="GO" id="GO:0019677">
    <property type="term" value="P:NAD+ catabolic process"/>
    <property type="evidence" value="ECO:0007669"/>
    <property type="project" value="TreeGrafter"/>
</dbReference>
<keyword evidence="2" id="KW-0479">Metal-binding</keyword>
<proteinExistence type="predicted"/>
<comment type="caution">
    <text evidence="6">The sequence shown here is derived from an EMBL/GenBank/DDBJ whole genome shotgun (WGS) entry which is preliminary data.</text>
</comment>
<reference evidence="6 7" key="1">
    <citation type="submission" date="2019-02" db="EMBL/GenBank/DDBJ databases">
        <title>Deep-cultivation of Planctomycetes and their phenomic and genomic characterization uncovers novel biology.</title>
        <authorList>
            <person name="Wiegand S."/>
            <person name="Jogler M."/>
            <person name="Boedeker C."/>
            <person name="Pinto D."/>
            <person name="Vollmers J."/>
            <person name="Rivas-Marin E."/>
            <person name="Kohn T."/>
            <person name="Peeters S.H."/>
            <person name="Heuer A."/>
            <person name="Rast P."/>
            <person name="Oberbeckmann S."/>
            <person name="Bunk B."/>
            <person name="Jeske O."/>
            <person name="Meyerdierks A."/>
            <person name="Storesund J.E."/>
            <person name="Kallscheuer N."/>
            <person name="Luecker S."/>
            <person name="Lage O.M."/>
            <person name="Pohl T."/>
            <person name="Merkel B.J."/>
            <person name="Hornburger P."/>
            <person name="Mueller R.-W."/>
            <person name="Bruemmer F."/>
            <person name="Labrenz M."/>
            <person name="Spormann A.M."/>
            <person name="Op Den Camp H."/>
            <person name="Overmann J."/>
            <person name="Amann R."/>
            <person name="Jetten M.S.M."/>
            <person name="Mascher T."/>
            <person name="Medema M.H."/>
            <person name="Devos D.P."/>
            <person name="Kaster A.-K."/>
            <person name="Ovreas L."/>
            <person name="Rohde M."/>
            <person name="Galperin M.Y."/>
            <person name="Jogler C."/>
        </authorList>
    </citation>
    <scope>NUCLEOTIDE SEQUENCE [LARGE SCALE GENOMIC DNA]</scope>
    <source>
        <strain evidence="6 7">CA13</strain>
    </source>
</reference>
<dbReference type="GO" id="GO:0006742">
    <property type="term" value="P:NADP+ catabolic process"/>
    <property type="evidence" value="ECO:0007669"/>
    <property type="project" value="TreeGrafter"/>
</dbReference>
<evidence type="ECO:0000256" key="2">
    <source>
        <dbReference type="ARBA" id="ARBA00022723"/>
    </source>
</evidence>
<sequence length="176" mass="19798">MTEVPIEYAHKFCPLCGAKAKKIGSVPFRCDECGFANFFGPVAAVGALITNDQDQLLLVRRARDPGKGMWGLPGGFVDRDETIENALEREVLEETKLQISNRKLLMTHPNHYRYGGIVVSVIDLFFVAKVAGDRSIELQKKELTEYRWVDADSSLFDEMAFESNKIAVRRWAKSIG</sequence>
<feature type="domain" description="Nudix hydrolase" evidence="5">
    <location>
        <begin position="40"/>
        <end position="174"/>
    </location>
</feature>
<dbReference type="InterPro" id="IPR015797">
    <property type="entry name" value="NUDIX_hydrolase-like_dom_sf"/>
</dbReference>
<evidence type="ECO:0000313" key="6">
    <source>
        <dbReference type="EMBL" id="TWT76764.1"/>
    </source>
</evidence>
<dbReference type="SUPFAM" id="SSF55811">
    <property type="entry name" value="Nudix"/>
    <property type="match status" value="1"/>
</dbReference>
<dbReference type="PANTHER" id="PTHR42904">
    <property type="entry name" value="NUDIX HYDROLASE, NUDC SUBFAMILY"/>
    <property type="match status" value="1"/>
</dbReference>
<evidence type="ECO:0000256" key="1">
    <source>
        <dbReference type="ARBA" id="ARBA00001946"/>
    </source>
</evidence>
<comment type="cofactor">
    <cofactor evidence="1">
        <name>Mg(2+)</name>
        <dbReference type="ChEBI" id="CHEBI:18420"/>
    </cofactor>
</comment>
<keyword evidence="3 6" id="KW-0378">Hydrolase</keyword>